<feature type="domain" description="DUF6286" evidence="2">
    <location>
        <begin position="73"/>
        <end position="182"/>
    </location>
</feature>
<name>A0A853EPH7_9MICO</name>
<dbReference type="RefSeq" id="WP_179912256.1">
    <property type="nucleotide sequence ID" value="NZ_JACBYE010000003.1"/>
</dbReference>
<proteinExistence type="predicted"/>
<feature type="transmembrane region" description="Helical" evidence="1">
    <location>
        <begin position="59"/>
        <end position="84"/>
    </location>
</feature>
<dbReference type="AlphaFoldDB" id="A0A853EPH7"/>
<evidence type="ECO:0000313" key="4">
    <source>
        <dbReference type="Proteomes" id="UP000561011"/>
    </source>
</evidence>
<comment type="caution">
    <text evidence="3">The sequence shown here is derived from an EMBL/GenBank/DDBJ whole genome shotgun (WGS) entry which is preliminary data.</text>
</comment>
<dbReference type="EMBL" id="JACBYE010000003">
    <property type="protein sequence ID" value="NYS92386.1"/>
    <property type="molecule type" value="Genomic_DNA"/>
</dbReference>
<gene>
    <name evidence="3" type="ORF">HZZ10_02415</name>
</gene>
<dbReference type="Proteomes" id="UP000561011">
    <property type="component" value="Unassembled WGS sequence"/>
</dbReference>
<evidence type="ECO:0000259" key="2">
    <source>
        <dbReference type="Pfam" id="PF19803"/>
    </source>
</evidence>
<dbReference type="Pfam" id="PF19803">
    <property type="entry name" value="DUF6286"/>
    <property type="match status" value="1"/>
</dbReference>
<dbReference type="InterPro" id="IPR046253">
    <property type="entry name" value="DUF6286"/>
</dbReference>
<keyword evidence="4" id="KW-1185">Reference proteome</keyword>
<keyword evidence="1" id="KW-0812">Transmembrane</keyword>
<evidence type="ECO:0000313" key="3">
    <source>
        <dbReference type="EMBL" id="NYS92386.1"/>
    </source>
</evidence>
<reference evidence="3 4" key="1">
    <citation type="submission" date="2020-07" db="EMBL/GenBank/DDBJ databases">
        <title>MOT database genomes.</title>
        <authorList>
            <person name="Joseph S."/>
            <person name="Aduse-Opoku J."/>
            <person name="Hashim A."/>
            <person name="Wade W."/>
            <person name="Curtis M."/>
        </authorList>
    </citation>
    <scope>NUCLEOTIDE SEQUENCE [LARGE SCALE GENOMIC DNA]</scope>
    <source>
        <strain evidence="3 4">DSM 100099</strain>
    </source>
</reference>
<protein>
    <recommendedName>
        <fullName evidence="2">DUF6286 domain-containing protein</fullName>
    </recommendedName>
</protein>
<keyword evidence="1" id="KW-1133">Transmembrane helix</keyword>
<accession>A0A853EPH7</accession>
<keyword evidence="1" id="KW-0472">Membrane</keyword>
<organism evidence="3 4">
    <name type="scientific">Sanguibacter inulinus</name>
    <dbReference type="NCBI Taxonomy" id="60922"/>
    <lineage>
        <taxon>Bacteria</taxon>
        <taxon>Bacillati</taxon>
        <taxon>Actinomycetota</taxon>
        <taxon>Actinomycetes</taxon>
        <taxon>Micrococcales</taxon>
        <taxon>Sanguibacteraceae</taxon>
        <taxon>Sanguibacter</taxon>
    </lineage>
</organism>
<sequence>MNQVQLRPRPSRSLTASVVALVVLAGAVVLTVASVSRLVDGTWPTWFVDPASSLGQQTWGSTTVLATGAVVLVLGVVLLLAAVVPGRRSGAAIALEVENAEQSEVVLTQRGLARLAAAAADEVDGVEHVDVSASSTAVRVLAVTSSLDDADTVRSAVEEAVRSRLDVLGTGPVRPVQSRVRVKES</sequence>
<feature type="transmembrane region" description="Helical" evidence="1">
    <location>
        <begin position="12"/>
        <end position="39"/>
    </location>
</feature>
<evidence type="ECO:0000256" key="1">
    <source>
        <dbReference type="SAM" id="Phobius"/>
    </source>
</evidence>